<keyword evidence="4 12" id="KW-0479">Metal-binding</keyword>
<keyword evidence="12" id="KW-0597">Phosphoprotein</keyword>
<feature type="region of interest" description="RNA-binding" evidence="12">
    <location>
        <begin position="8"/>
        <end position="88"/>
    </location>
</feature>
<evidence type="ECO:0000256" key="9">
    <source>
        <dbReference type="ARBA" id="ARBA00023200"/>
    </source>
</evidence>
<comment type="similarity">
    <text evidence="12 13">Belongs to the rotavirus NSP1 family.</text>
</comment>
<comment type="PTM">
    <text evidence="12">The C-terminal region is phosphorylated by host CKII/CSNK2A1. Phosphorylation of the DSGXS motif is essential for host NF-kappa-B inhibition.</text>
</comment>
<accession>E9NIB1</accession>
<dbReference type="EMBL" id="HQ641359">
    <property type="protein sequence ID" value="ADW11143.1"/>
    <property type="molecule type" value="Genomic_RNA"/>
</dbReference>
<evidence type="ECO:0000313" key="14">
    <source>
        <dbReference type="EMBL" id="ADW11143.1"/>
    </source>
</evidence>
<keyword evidence="6 12" id="KW-0694">RNA-binding</keyword>
<evidence type="ECO:0000256" key="8">
    <source>
        <dbReference type="ARBA" id="ARBA00023111"/>
    </source>
</evidence>
<evidence type="ECO:0000313" key="15">
    <source>
        <dbReference type="Proteomes" id="UP000123764"/>
    </source>
</evidence>
<feature type="region of interest" description="Zinc-binding domain" evidence="12">
    <location>
        <begin position="49"/>
        <end position="86"/>
    </location>
</feature>
<dbReference type="Pfam" id="PF00981">
    <property type="entry name" value="Rota_NS53"/>
    <property type="match status" value="1"/>
</dbReference>
<dbReference type="InterPro" id="IPR002148">
    <property type="entry name" value="Rotavirus_NSP1"/>
</dbReference>
<keyword evidence="12" id="KW-1100">Inhibition of host NF-kappa-B by virus</keyword>
<comment type="domain">
    <text evidence="12 13">The integrity of the zinc-binding domain in NSP1 is important for degradation of host IRF3.</text>
</comment>
<gene>
    <name evidence="14" type="primary">NSP1</name>
</gene>
<proteinExistence type="inferred from homology"/>
<comment type="function">
    <text evidence="12">Plays a role in the inhibition of host innate immunity by inducing the degradation of key host factors required to activate interferon production such as IRF3, IRF5 or IRF7. Associates with components of cullin RING ligases (CRLs) including CUL1 or CUL3, which are essential multisubunit ubiquitination complexes, to modulate their activities. Recognizes the host NF-kappa-B regulator BTRC through the presence of a DSGXS motif in the C-terminal substrate recognition domain.</text>
</comment>
<reference evidence="14 15" key="2">
    <citation type="journal article" date="2011" name="J. Gen. Virol.">
        <title>Full genomic analyses of two human G2P[4] rotavirus strains detected in 2005: identification of a caprine-like VP3 gene.</title>
        <authorList>
            <person name="Ghosh S."/>
            <person name="Paul S.K."/>
            <person name="Hossain M.A."/>
            <person name="Alam M.M."/>
            <person name="Ahmed M.U."/>
            <person name="Kobayashi N."/>
        </authorList>
    </citation>
    <scope>NUCLEOTIDE SEQUENCE [LARGE SCALE GENOMIC DNA]</scope>
    <source>
        <strain evidence="14">MMC6</strain>
    </source>
</reference>
<dbReference type="HAMAP" id="MF_04088">
    <property type="entry name" value="ROTA_NSP1"/>
    <property type="match status" value="1"/>
</dbReference>
<name>E9NIB1_9REOV</name>
<evidence type="ECO:0000256" key="11">
    <source>
        <dbReference type="ARBA" id="ARBA00023280"/>
    </source>
</evidence>
<protein>
    <recommendedName>
        <fullName evidence="12">Non-structural protein 1</fullName>
        <shortName evidence="12">NSP1</shortName>
    </recommendedName>
    <alternativeName>
        <fullName evidence="12">NCVP2</fullName>
    </alternativeName>
    <alternativeName>
        <fullName evidence="12">Non-structural RNA-binding protein 53</fullName>
        <shortName evidence="12">NS53</shortName>
    </alternativeName>
</protein>
<keyword evidence="7 12" id="KW-1092">Inhibition of host IRF3 by virus</keyword>
<keyword evidence="11 12" id="KW-0899">Viral immunoevasion</keyword>
<keyword evidence="10 12" id="KW-0922">Interferon antiviral system evasion</keyword>
<dbReference type="GO" id="GO:0030430">
    <property type="term" value="C:host cell cytoplasm"/>
    <property type="evidence" value="ECO:0007669"/>
    <property type="project" value="UniProtKB-UniRule"/>
</dbReference>
<keyword evidence="1 12" id="KW-1113">Inhibition of host RLR pathway by virus</keyword>
<reference evidence="15" key="1">
    <citation type="journal article" date="2008" name="Arch. Virol.">
        <title>Phylogenetic analysis of rotaviruses with genotypes G1, G2, G9 and G12 in Bangladesh: evidence for a close relationship between rotaviruses from children and adults.</title>
        <authorList>
            <person name="Paul S.K."/>
            <person name="Kobayashi N."/>
            <person name="Nagashima S."/>
            <person name="Ishino M."/>
            <person name="Watanabe S."/>
            <person name="Alam M.M."/>
            <person name="Ahmed M.U."/>
            <person name="Hossain M.A."/>
            <person name="Naik T.N."/>
        </authorList>
    </citation>
    <scope>NUCLEOTIDE SEQUENCE [LARGE SCALE GENOMIC DNA]</scope>
</reference>
<dbReference type="GO" id="GO:0044163">
    <property type="term" value="C:host cytoskeleton"/>
    <property type="evidence" value="ECO:0007669"/>
    <property type="project" value="UniProtKB-SubCell"/>
</dbReference>
<evidence type="ECO:0000256" key="4">
    <source>
        <dbReference type="ARBA" id="ARBA00022723"/>
    </source>
</evidence>
<evidence type="ECO:0000256" key="2">
    <source>
        <dbReference type="ARBA" id="ARBA00022581"/>
    </source>
</evidence>
<dbReference type="Proteomes" id="UP000123764">
    <property type="component" value="Genome"/>
</dbReference>
<feature type="region of interest" description="Interaction with host IRF3" evidence="12">
    <location>
        <begin position="324"/>
        <end position="517"/>
    </location>
</feature>
<keyword evidence="8 12" id="KW-1037">Host cytoskeleton</keyword>
<dbReference type="GO" id="GO:0003723">
    <property type="term" value="F:RNA binding"/>
    <property type="evidence" value="ECO:0007669"/>
    <property type="project" value="UniProtKB-UniRule"/>
</dbReference>
<evidence type="ECO:0000256" key="10">
    <source>
        <dbReference type="ARBA" id="ARBA00023258"/>
    </source>
</evidence>
<evidence type="ECO:0000256" key="3">
    <source>
        <dbReference type="ARBA" id="ARBA00022632"/>
    </source>
</evidence>
<keyword evidence="2 12" id="KW-0945">Host-virus interaction</keyword>
<comment type="subcellular location">
    <subcellularLocation>
        <location evidence="12 13">Host cytoplasm</location>
        <location evidence="12 13">Host cytoskeleton</location>
    </subcellularLocation>
</comment>
<evidence type="ECO:0000256" key="12">
    <source>
        <dbReference type="HAMAP-Rule" id="MF_04088"/>
    </source>
</evidence>
<evidence type="ECO:0000256" key="5">
    <source>
        <dbReference type="ARBA" id="ARBA00022811"/>
    </source>
</evidence>
<organism evidence="14 15">
    <name type="scientific">Human rotavirus A</name>
    <dbReference type="NCBI Taxonomy" id="10941"/>
    <lineage>
        <taxon>Viruses</taxon>
        <taxon>Riboviria</taxon>
        <taxon>Orthornavirae</taxon>
        <taxon>Duplornaviricota</taxon>
        <taxon>Resentoviricetes</taxon>
        <taxon>Reovirales</taxon>
        <taxon>Sedoreoviridae</taxon>
        <taxon>Rotavirus</taxon>
        <taxon>Rotavirus alphagastroenteritidis</taxon>
        <taxon>Rotavirus A</taxon>
    </lineage>
</organism>
<dbReference type="GO" id="GO:0085034">
    <property type="term" value="P:symbiont-mediated suppression of host NF-kappaB cascade"/>
    <property type="evidence" value="ECO:0007669"/>
    <property type="project" value="UniProtKB-UniRule"/>
</dbReference>
<evidence type="ECO:0000256" key="13">
    <source>
        <dbReference type="RuleBase" id="RU361227"/>
    </source>
</evidence>
<dbReference type="GO" id="GO:0046872">
    <property type="term" value="F:metal ion binding"/>
    <property type="evidence" value="ECO:0007669"/>
    <property type="project" value="UniProtKB-UniRule"/>
</dbReference>
<feature type="short sequence motif" description="IKBKB-like degron (ILD) motif" evidence="12">
    <location>
        <begin position="486"/>
        <end position="490"/>
    </location>
</feature>
<evidence type="ECO:0000256" key="7">
    <source>
        <dbReference type="ARBA" id="ARBA00022931"/>
    </source>
</evidence>
<dbReference type="GO" id="GO:0039548">
    <property type="term" value="P:symbiont-mediated suppression of host cytoplasmic pattern recognition receptor signaling pathway via inhibition of IRF3 activity"/>
    <property type="evidence" value="ECO:0007669"/>
    <property type="project" value="UniProtKB-UniRule"/>
</dbReference>
<keyword evidence="9 12" id="KW-1035">Host cytoplasm</keyword>
<sequence length="517" mass="61265">MESLVEAMATFKDACYQYKKLNKLNNAVLKLGANDVWRPSTLTKRKGWCLDCCQHTDLIYCQGCLIYHVCEWCSQYSRCFLDNDPHLLRMRTFRNEITKSDLENLINMYDTLFPINQKIVNKFANAIKQHKCRNEYLIQWYNHFLMPITLQSLSIELDGDIYYIFGYYDDMHKINQTPFSFTNLISKYDVLLLDSINFDRMAFLPLTLQQEYALRYFSKSRFITERRKCIELSHFSDNILNDLHNPNFTLQVIRNCSNMSVEWNKACNLIRNISNYFDIFKSSHTESYNVSPRCRVFTQYKLKIASKLIKPNYVASNHNSLATEVHNCKWCSINNNSIVLTDFRIKNVYNDIFNFIRALVKSNLYVGHCSSEEKIYESIKDILNVCKENEWNMLVTEIFNQLDPIKLNEDSYVLLNYEINWNVMNVLINSIGKVPKILTLSDVISILRIIIYDWFDIRFMRNTPMTTFTVNKLKQLFEKDRTAEYDSGISDVESFQRNYVRHYKTLCTRVAARQHKM</sequence>
<dbReference type="GO" id="GO:0039557">
    <property type="term" value="P:symbiont-mediated suppression of host cytoplasmic pattern recognition receptor signaling pathway via inhibition of IRF7 activity"/>
    <property type="evidence" value="ECO:0007669"/>
    <property type="project" value="UniProtKB-UniRule"/>
</dbReference>
<evidence type="ECO:0000256" key="6">
    <source>
        <dbReference type="ARBA" id="ARBA00022884"/>
    </source>
</evidence>
<evidence type="ECO:0000256" key="1">
    <source>
        <dbReference type="ARBA" id="ARBA00022482"/>
    </source>
</evidence>
<keyword evidence="5 12" id="KW-1093">Inhibition of host IRF7 by virus</keyword>
<comment type="caution">
    <text evidence="12">Lacks conserved residue(s) required for the propagation of feature annotation.</text>
</comment>
<comment type="subunit">
    <text evidence="12">Interacts (via C-terminus) with host IRF3; this interaction leads to IRF3 degradation. Interacts with host IRF7; this interaction leads to IRF7 degradation. Interacts with host CUL1 and CUL3. Interacts with host BTRC.</text>
</comment>
<keyword evidence="3 12" id="KW-1090">Inhibition of host innate immune response by virus</keyword>